<keyword evidence="2" id="KW-1185">Reference proteome</keyword>
<organism evidence="1 2">
    <name type="scientific">Artomyces pyxidatus</name>
    <dbReference type="NCBI Taxonomy" id="48021"/>
    <lineage>
        <taxon>Eukaryota</taxon>
        <taxon>Fungi</taxon>
        <taxon>Dikarya</taxon>
        <taxon>Basidiomycota</taxon>
        <taxon>Agaricomycotina</taxon>
        <taxon>Agaricomycetes</taxon>
        <taxon>Russulales</taxon>
        <taxon>Auriscalpiaceae</taxon>
        <taxon>Artomyces</taxon>
    </lineage>
</organism>
<comment type="caution">
    <text evidence="1">The sequence shown here is derived from an EMBL/GenBank/DDBJ whole genome shotgun (WGS) entry which is preliminary data.</text>
</comment>
<dbReference type="Proteomes" id="UP000814140">
    <property type="component" value="Unassembled WGS sequence"/>
</dbReference>
<dbReference type="EMBL" id="MU277244">
    <property type="protein sequence ID" value="KAI0057625.1"/>
    <property type="molecule type" value="Genomic_DNA"/>
</dbReference>
<evidence type="ECO:0000313" key="2">
    <source>
        <dbReference type="Proteomes" id="UP000814140"/>
    </source>
</evidence>
<sequence length="356" mass="40749">MARYWHLINIDKRQIISFEGLSQALTEPHGFDRMLVLSVFLPLKSTLAGTSCATSATADGHTSLGRLELPNEIIHSIFDQIDDPEDAVCLSLSHRRLRAIGRRHVFTLLRRERASFSWIGDRLICVDGEDTHESLPEGLLTAAEENALRTWTEEDVESLELDLTLAELNGVGTATCLKVRCREVEAYQWQPTPRKRSFSRIPMTVPYVTSERVRSAFETLIRRNYHARHRWVLCNLSKRVFVDIVALARLADEETPTTPFLTSLGGFAHVLLARTAWASSPPEDMYYAGNIHRGVWAGDRFEILTMDRLDRLRENEEWVDSSPEVVEELKAIWKSEFQDNWKDAISNHGYTGEYYD</sequence>
<protein>
    <submittedName>
        <fullName evidence="1">Uncharacterized protein</fullName>
    </submittedName>
</protein>
<proteinExistence type="predicted"/>
<reference evidence="1" key="1">
    <citation type="submission" date="2021-03" db="EMBL/GenBank/DDBJ databases">
        <authorList>
            <consortium name="DOE Joint Genome Institute"/>
            <person name="Ahrendt S."/>
            <person name="Looney B.P."/>
            <person name="Miyauchi S."/>
            <person name="Morin E."/>
            <person name="Drula E."/>
            <person name="Courty P.E."/>
            <person name="Chicoki N."/>
            <person name="Fauchery L."/>
            <person name="Kohler A."/>
            <person name="Kuo A."/>
            <person name="Labutti K."/>
            <person name="Pangilinan J."/>
            <person name="Lipzen A."/>
            <person name="Riley R."/>
            <person name="Andreopoulos W."/>
            <person name="He G."/>
            <person name="Johnson J."/>
            <person name="Barry K.W."/>
            <person name="Grigoriev I.V."/>
            <person name="Nagy L."/>
            <person name="Hibbett D."/>
            <person name="Henrissat B."/>
            <person name="Matheny P.B."/>
            <person name="Labbe J."/>
            <person name="Martin F."/>
        </authorList>
    </citation>
    <scope>NUCLEOTIDE SEQUENCE</scope>
    <source>
        <strain evidence="1">HHB10654</strain>
    </source>
</reference>
<name>A0ACB8SNE5_9AGAM</name>
<evidence type="ECO:0000313" key="1">
    <source>
        <dbReference type="EMBL" id="KAI0057625.1"/>
    </source>
</evidence>
<reference evidence="1" key="2">
    <citation type="journal article" date="2022" name="New Phytol.">
        <title>Evolutionary transition to the ectomycorrhizal habit in the genomes of a hyperdiverse lineage of mushroom-forming fungi.</title>
        <authorList>
            <person name="Looney B."/>
            <person name="Miyauchi S."/>
            <person name="Morin E."/>
            <person name="Drula E."/>
            <person name="Courty P.E."/>
            <person name="Kohler A."/>
            <person name="Kuo A."/>
            <person name="LaButti K."/>
            <person name="Pangilinan J."/>
            <person name="Lipzen A."/>
            <person name="Riley R."/>
            <person name="Andreopoulos W."/>
            <person name="He G."/>
            <person name="Johnson J."/>
            <person name="Nolan M."/>
            <person name="Tritt A."/>
            <person name="Barry K.W."/>
            <person name="Grigoriev I.V."/>
            <person name="Nagy L.G."/>
            <person name="Hibbett D."/>
            <person name="Henrissat B."/>
            <person name="Matheny P.B."/>
            <person name="Labbe J."/>
            <person name="Martin F.M."/>
        </authorList>
    </citation>
    <scope>NUCLEOTIDE SEQUENCE</scope>
    <source>
        <strain evidence="1">HHB10654</strain>
    </source>
</reference>
<gene>
    <name evidence="1" type="ORF">BV25DRAFT_1357333</name>
</gene>
<accession>A0ACB8SNE5</accession>